<feature type="compositionally biased region" description="Low complexity" evidence="12">
    <location>
        <begin position="95"/>
        <end position="104"/>
    </location>
</feature>
<dbReference type="GO" id="GO:0008270">
    <property type="term" value="F:zinc ion binding"/>
    <property type="evidence" value="ECO:0007669"/>
    <property type="project" value="UniProtKB-KW"/>
</dbReference>
<dbReference type="Gene3D" id="3.30.60.90">
    <property type="match status" value="1"/>
</dbReference>
<dbReference type="EMBL" id="KK198763">
    <property type="protein sequence ID" value="KCW49224.1"/>
    <property type="molecule type" value="Genomic_DNA"/>
</dbReference>
<keyword evidence="6 11" id="KW-0863">Zinc-finger</keyword>
<evidence type="ECO:0000256" key="4">
    <source>
        <dbReference type="ARBA" id="ARBA00022554"/>
    </source>
</evidence>
<dbReference type="Gene3D" id="3.10.20.90">
    <property type="entry name" value="Phosphatidylinositol 3-kinase Catalytic Subunit, Chain A, domain 1"/>
    <property type="match status" value="1"/>
</dbReference>
<evidence type="ECO:0000256" key="3">
    <source>
        <dbReference type="ARBA" id="ARBA00022448"/>
    </source>
</evidence>
<evidence type="ECO:0008006" key="16">
    <source>
        <dbReference type="Google" id="ProtNLM"/>
    </source>
</evidence>
<keyword evidence="10" id="KW-0968">Cytoplasmic vesicle</keyword>
<dbReference type="InterPro" id="IPR056893">
    <property type="entry name" value="UBA_Nbr1_C"/>
</dbReference>
<dbReference type="Gene3D" id="2.60.40.10">
    <property type="entry name" value="Immunoglobulins"/>
    <property type="match status" value="1"/>
</dbReference>
<dbReference type="InterPro" id="IPR015940">
    <property type="entry name" value="UBA"/>
</dbReference>
<protein>
    <recommendedName>
        <fullName evidence="16">ZZ-type domain-containing protein</fullName>
    </recommendedName>
</protein>
<keyword evidence="8" id="KW-0653">Protein transport</keyword>
<dbReference type="PANTHER" id="PTHR20930:SF0">
    <property type="entry name" value="PROTEIN ILRUN"/>
    <property type="match status" value="1"/>
</dbReference>
<dbReference type="GO" id="GO:0051258">
    <property type="term" value="P:protein polymerization"/>
    <property type="evidence" value="ECO:0007669"/>
    <property type="project" value="EnsemblPlants"/>
</dbReference>
<keyword evidence="7" id="KW-0862">Zinc</keyword>
<proteinExistence type="predicted"/>
<dbReference type="CDD" id="cd06398">
    <property type="entry name" value="PB1_Joka2"/>
    <property type="match status" value="1"/>
</dbReference>
<dbReference type="InParanoid" id="A0A059A659"/>
<dbReference type="SMART" id="SM00666">
    <property type="entry name" value="PB1"/>
    <property type="match status" value="1"/>
</dbReference>
<dbReference type="eggNOG" id="KOG4351">
    <property type="taxonomic scope" value="Eukaryota"/>
</dbReference>
<dbReference type="InterPro" id="IPR013783">
    <property type="entry name" value="Ig-like_fold"/>
</dbReference>
<evidence type="ECO:0000259" key="13">
    <source>
        <dbReference type="PROSITE" id="PS50030"/>
    </source>
</evidence>
<accession>A0A059A659</accession>
<feature type="domain" description="UBA" evidence="13">
    <location>
        <begin position="876"/>
        <end position="918"/>
    </location>
</feature>
<evidence type="ECO:0000313" key="15">
    <source>
        <dbReference type="EMBL" id="KCW49224.1"/>
    </source>
</evidence>
<dbReference type="GO" id="GO:0043130">
    <property type="term" value="F:ubiquitin binding"/>
    <property type="evidence" value="ECO:0007669"/>
    <property type="project" value="EnsemblPlants"/>
</dbReference>
<evidence type="ECO:0000256" key="6">
    <source>
        <dbReference type="ARBA" id="ARBA00022771"/>
    </source>
</evidence>
<dbReference type="InterPro" id="IPR009060">
    <property type="entry name" value="UBA-like_sf"/>
</dbReference>
<dbReference type="OrthoDB" id="661148at2759"/>
<keyword evidence="4" id="KW-0926">Vacuole</keyword>
<dbReference type="AlphaFoldDB" id="A0A059A659"/>
<feature type="region of interest" description="Disordered" evidence="12">
    <location>
        <begin position="92"/>
        <end position="113"/>
    </location>
</feature>
<dbReference type="Gramene" id="KCW49224">
    <property type="protein sequence ID" value="KCW49224"/>
    <property type="gene ID" value="EUGRSUZ_K02800"/>
</dbReference>
<dbReference type="FunCoup" id="A0A059A659">
    <property type="interactions" value="1164"/>
</dbReference>
<evidence type="ECO:0000259" key="14">
    <source>
        <dbReference type="PROSITE" id="PS50135"/>
    </source>
</evidence>
<dbReference type="SUPFAM" id="SSF54277">
    <property type="entry name" value="CAD &amp; PB1 domains"/>
    <property type="match status" value="1"/>
</dbReference>
<reference evidence="15" key="1">
    <citation type="submission" date="2013-07" db="EMBL/GenBank/DDBJ databases">
        <title>The genome of Eucalyptus grandis.</title>
        <authorList>
            <person name="Schmutz J."/>
            <person name="Hayes R."/>
            <person name="Myburg A."/>
            <person name="Tuskan G."/>
            <person name="Grattapaglia D."/>
            <person name="Rokhsar D.S."/>
        </authorList>
    </citation>
    <scope>NUCLEOTIDE SEQUENCE</scope>
    <source>
        <tissue evidence="15">Leaf extractions</tissue>
    </source>
</reference>
<dbReference type="Gene3D" id="1.10.8.10">
    <property type="entry name" value="DNA helicase RuvA subunit, C-terminal domain"/>
    <property type="match status" value="2"/>
</dbReference>
<dbReference type="SMART" id="SM00291">
    <property type="entry name" value="ZnF_ZZ"/>
    <property type="match status" value="1"/>
</dbReference>
<dbReference type="InterPro" id="IPR000433">
    <property type="entry name" value="Znf_ZZ"/>
</dbReference>
<dbReference type="eggNOG" id="KOG4582">
    <property type="taxonomic scope" value="Eukaryota"/>
</dbReference>
<feature type="domain" description="UBA" evidence="13">
    <location>
        <begin position="911"/>
        <end position="960"/>
    </location>
</feature>
<evidence type="ECO:0000256" key="7">
    <source>
        <dbReference type="ARBA" id="ARBA00022833"/>
    </source>
</evidence>
<evidence type="ECO:0000256" key="5">
    <source>
        <dbReference type="ARBA" id="ARBA00022723"/>
    </source>
</evidence>
<sequence length="963" mass="104324">MGSTLVIKVNYENSLRRFNARVDENENLDLDMVGLKAKILSLFSFPPDADLTLTYVDEDGDVVTLVEDNDLRDVMRQHLKFLRINVSVNGEKSGRSYARSSGSSTPLRSPLGQQPLPDINAIVAEALKTVPDPIREAVSKLSLELASRAASSSLTISDFIDSFTKLGQSYLNTGFQPQVGGNAGGVNGASATTSMAADTDVVKEESMRDVMPNSNFGHSSSKDSKDVDDGGVNEGRVVSAAPAHVPVDLNADLSGESNISGGEMKVEGHKILVGKTKDELPLKEIERLDDQIKNQIIYPFFGKTKVEDHQILVGKTEDEVWKGLQRVKDKIKDQVSGLSVGKTKVVWERENSSKDQVSCLSDGKTKVAWENSSGRKTPAQLLKAIEKMNNHIKDQASPQSPAVGASTSMAQNPGFPNLIPGFTVSSYQPLMPFVSLNGVPVTPHVNTKVEVQNVSGGKTQAEVQTELQKNVDSISSVDQGASPAVANTTAMPKPAAVGHSFVDPFSGLPLADKWALAHGAFRHPQPFKRSSNYADAMGGIFHKGIRCDGCGVHPITGPRFKSKVKEDYDLCSICFSEMGNVADYIRIDRPAMYGSYRLPRPFKGFYDLHHWEAAPSTFPHPVRGCGGKSGKPKLDSRFVSDVTVMDGTVMAPSTPFTKIWRMRNSGNFVWHQGTQLFRIGGDNFSDTNAVEIEVPAQGVPVDGELDIAVDFKAPVAAGRYISYWRMASSSGHKFGQRVWVLIQVDDSQKDAFCDSLQGLNLNLPAESDESKLSGILDMNVPPAVVSDFFGNDNSNTVTEPVQPMVEQELNFPINDNLLVGQRVSASAPPEDSGPVSYPVVEVGPPEAVPAATAAAVPPPVIASSSAPSQAIGSDTEVVEQSLLKELEEMGFKQVDLNKEVLRMNAYNLELSVDDLCDVAEWDPILGELQEMGFCDKEMNKKLLKKNNGSIKRVVMDLLTGEKA</sequence>
<dbReference type="GO" id="GO:0005776">
    <property type="term" value="C:autophagosome"/>
    <property type="evidence" value="ECO:0007669"/>
    <property type="project" value="UniProtKB-SubCell"/>
</dbReference>
<dbReference type="PROSITE" id="PS50030">
    <property type="entry name" value="UBA"/>
    <property type="match status" value="2"/>
</dbReference>
<dbReference type="CDD" id="cd14319">
    <property type="entry name" value="UBA_NBR1"/>
    <property type="match status" value="2"/>
</dbReference>
<evidence type="ECO:0000256" key="10">
    <source>
        <dbReference type="ARBA" id="ARBA00023329"/>
    </source>
</evidence>
<feature type="domain" description="ZZ-type" evidence="14">
    <location>
        <begin position="542"/>
        <end position="592"/>
    </location>
</feature>
<evidence type="ECO:0000256" key="12">
    <source>
        <dbReference type="SAM" id="MobiDB-lite"/>
    </source>
</evidence>
<dbReference type="Pfam" id="PF24932">
    <property type="entry name" value="UBA_NBR1_C"/>
    <property type="match status" value="2"/>
</dbReference>
<dbReference type="SUPFAM" id="SSF57850">
    <property type="entry name" value="RING/U-box"/>
    <property type="match status" value="1"/>
</dbReference>
<feature type="region of interest" description="Disordered" evidence="12">
    <location>
        <begin position="209"/>
        <end position="234"/>
    </location>
</feature>
<name>A0A059A659_EUCGR</name>
<dbReference type="Pfam" id="PF00569">
    <property type="entry name" value="ZZ"/>
    <property type="match status" value="1"/>
</dbReference>
<dbReference type="InterPro" id="IPR043145">
    <property type="entry name" value="Znf_ZZ_sf"/>
</dbReference>
<dbReference type="InterPro" id="IPR000270">
    <property type="entry name" value="PB1_dom"/>
</dbReference>
<dbReference type="PROSITE" id="PS50135">
    <property type="entry name" value="ZF_ZZ_2"/>
    <property type="match status" value="1"/>
</dbReference>
<evidence type="ECO:0000256" key="11">
    <source>
        <dbReference type="PROSITE-ProRule" id="PRU00228"/>
    </source>
</evidence>
<organism evidence="15">
    <name type="scientific">Eucalyptus grandis</name>
    <name type="common">Flooded gum</name>
    <dbReference type="NCBI Taxonomy" id="71139"/>
    <lineage>
        <taxon>Eukaryota</taxon>
        <taxon>Viridiplantae</taxon>
        <taxon>Streptophyta</taxon>
        <taxon>Embryophyta</taxon>
        <taxon>Tracheophyta</taxon>
        <taxon>Spermatophyta</taxon>
        <taxon>Magnoliopsida</taxon>
        <taxon>eudicotyledons</taxon>
        <taxon>Gunneridae</taxon>
        <taxon>Pentapetalae</taxon>
        <taxon>rosids</taxon>
        <taxon>malvids</taxon>
        <taxon>Myrtales</taxon>
        <taxon>Myrtaceae</taxon>
        <taxon>Myrtoideae</taxon>
        <taxon>Eucalypteae</taxon>
        <taxon>Eucalyptus</taxon>
    </lineage>
</organism>
<dbReference type="GO" id="GO:0071211">
    <property type="term" value="P:protein targeting to vacuole involved in autophagy"/>
    <property type="evidence" value="ECO:0007669"/>
    <property type="project" value="EnsemblPlants"/>
</dbReference>
<comment type="subcellular location">
    <subcellularLocation>
        <location evidence="2">Cytoplasmic vesicle</location>
        <location evidence="2">Autophagosome</location>
    </subcellularLocation>
    <subcellularLocation>
        <location evidence="1">Vacuole</location>
    </subcellularLocation>
</comment>
<gene>
    <name evidence="15" type="ORF">EUGRSUZ_K02800</name>
</gene>
<evidence type="ECO:0000256" key="8">
    <source>
        <dbReference type="ARBA" id="ARBA00022927"/>
    </source>
</evidence>
<keyword evidence="9" id="KW-0072">Autophagy</keyword>
<dbReference type="STRING" id="71139.A0A059A659"/>
<keyword evidence="5" id="KW-0479">Metal-binding</keyword>
<dbReference type="KEGG" id="egr:104426227"/>
<dbReference type="GO" id="GO:0031410">
    <property type="term" value="C:cytoplasmic vesicle"/>
    <property type="evidence" value="ECO:0007669"/>
    <property type="project" value="UniProtKB-KW"/>
</dbReference>
<dbReference type="PANTHER" id="PTHR20930">
    <property type="entry name" value="OVARIAN CARCINOMA ANTIGEN CA125-RELATED"/>
    <property type="match status" value="1"/>
</dbReference>
<keyword evidence="3" id="KW-0813">Transport</keyword>
<dbReference type="FunFam" id="1.10.8.10:FF:000085">
    <property type="entry name" value="protein NBR1 homolog"/>
    <property type="match status" value="1"/>
</dbReference>
<dbReference type="OMA" id="SHNKHAR"/>
<dbReference type="CDD" id="cd14947">
    <property type="entry name" value="NBR1_like"/>
    <property type="match status" value="1"/>
</dbReference>
<dbReference type="SUPFAM" id="SSF46934">
    <property type="entry name" value="UBA-like"/>
    <property type="match status" value="1"/>
</dbReference>
<evidence type="ECO:0000256" key="2">
    <source>
        <dbReference type="ARBA" id="ARBA00004419"/>
    </source>
</evidence>
<dbReference type="Pfam" id="PF16158">
    <property type="entry name" value="N_BRCA1_IG"/>
    <property type="match status" value="1"/>
</dbReference>
<dbReference type="InterPro" id="IPR032350">
    <property type="entry name" value="Nbr1_FW"/>
</dbReference>
<dbReference type="Pfam" id="PF00564">
    <property type="entry name" value="PB1"/>
    <property type="match status" value="1"/>
</dbReference>
<evidence type="ECO:0000256" key="9">
    <source>
        <dbReference type="ARBA" id="ARBA00023006"/>
    </source>
</evidence>
<evidence type="ECO:0000256" key="1">
    <source>
        <dbReference type="ARBA" id="ARBA00004116"/>
    </source>
</evidence>